<feature type="binding site" evidence="8">
    <location>
        <begin position="165"/>
        <end position="172"/>
    </location>
    <ligand>
        <name>GTP</name>
        <dbReference type="ChEBI" id="CHEBI:37565"/>
    </ligand>
</feature>
<evidence type="ECO:0000256" key="8">
    <source>
        <dbReference type="HAMAP-Rule" id="MF_01454"/>
    </source>
</evidence>
<feature type="binding site" evidence="8">
    <location>
        <position position="172"/>
    </location>
    <ligand>
        <name>Mg(2+)</name>
        <dbReference type="ChEBI" id="CHEBI:18420"/>
    </ligand>
</feature>
<comment type="cofactor">
    <cofactor evidence="8">
        <name>Mg(2+)</name>
        <dbReference type="ChEBI" id="CHEBI:18420"/>
    </cofactor>
</comment>
<dbReference type="GO" id="GO:0042254">
    <property type="term" value="P:ribosome biogenesis"/>
    <property type="evidence" value="ECO:0007669"/>
    <property type="project" value="UniProtKB-UniRule"/>
</dbReference>
<dbReference type="Gene3D" id="3.40.50.300">
    <property type="entry name" value="P-loop containing nucleotide triphosphate hydrolases"/>
    <property type="match status" value="1"/>
</dbReference>
<dbReference type="PIRSF" id="PIRSF002401">
    <property type="entry name" value="GTP_bd_Obg/CgtA"/>
    <property type="match status" value="1"/>
</dbReference>
<proteinExistence type="inferred from homology"/>
<evidence type="ECO:0000313" key="13">
    <source>
        <dbReference type="Proteomes" id="UP000319557"/>
    </source>
</evidence>
<dbReference type="PROSITE" id="PS51710">
    <property type="entry name" value="G_OBG"/>
    <property type="match status" value="1"/>
</dbReference>
<dbReference type="FunFam" id="2.70.210.12:FF:000001">
    <property type="entry name" value="GTPase Obg"/>
    <property type="match status" value="1"/>
</dbReference>
<dbReference type="NCBIfam" id="NF008956">
    <property type="entry name" value="PRK12299.1"/>
    <property type="match status" value="1"/>
</dbReference>
<accession>A0A517LZF3</accession>
<protein>
    <recommendedName>
        <fullName evidence="8">GTPase Obg</fullName>
        <ecNumber evidence="8">3.6.5.-</ecNumber>
    </recommendedName>
    <alternativeName>
        <fullName evidence="8">GTP-binding protein Obg</fullName>
    </alternativeName>
</protein>
<dbReference type="PROSITE" id="PS51883">
    <property type="entry name" value="OBG"/>
    <property type="match status" value="1"/>
</dbReference>
<organism evidence="12 13">
    <name type="scientific">Rosistilla ulvae</name>
    <dbReference type="NCBI Taxonomy" id="1930277"/>
    <lineage>
        <taxon>Bacteria</taxon>
        <taxon>Pseudomonadati</taxon>
        <taxon>Planctomycetota</taxon>
        <taxon>Planctomycetia</taxon>
        <taxon>Pirellulales</taxon>
        <taxon>Pirellulaceae</taxon>
        <taxon>Rosistilla</taxon>
    </lineage>
</organism>
<dbReference type="HAMAP" id="MF_01454">
    <property type="entry name" value="GTPase_Obg"/>
    <property type="match status" value="1"/>
</dbReference>
<dbReference type="NCBIfam" id="NF008955">
    <property type="entry name" value="PRK12297.1"/>
    <property type="match status" value="1"/>
</dbReference>
<evidence type="ECO:0000256" key="2">
    <source>
        <dbReference type="ARBA" id="ARBA00022490"/>
    </source>
</evidence>
<dbReference type="GO" id="GO:0005737">
    <property type="term" value="C:cytoplasm"/>
    <property type="evidence" value="ECO:0007669"/>
    <property type="project" value="UniProtKB-SubCell"/>
</dbReference>
<evidence type="ECO:0000259" key="11">
    <source>
        <dbReference type="PROSITE" id="PS51883"/>
    </source>
</evidence>
<dbReference type="InterPro" id="IPR006074">
    <property type="entry name" value="GTP1-OBG_CS"/>
</dbReference>
<reference evidence="12 13" key="1">
    <citation type="submission" date="2019-02" db="EMBL/GenBank/DDBJ databases">
        <title>Deep-cultivation of Planctomycetes and their phenomic and genomic characterization uncovers novel biology.</title>
        <authorList>
            <person name="Wiegand S."/>
            <person name="Jogler M."/>
            <person name="Boedeker C."/>
            <person name="Pinto D."/>
            <person name="Vollmers J."/>
            <person name="Rivas-Marin E."/>
            <person name="Kohn T."/>
            <person name="Peeters S.H."/>
            <person name="Heuer A."/>
            <person name="Rast P."/>
            <person name="Oberbeckmann S."/>
            <person name="Bunk B."/>
            <person name="Jeske O."/>
            <person name="Meyerdierks A."/>
            <person name="Storesund J.E."/>
            <person name="Kallscheuer N."/>
            <person name="Luecker S."/>
            <person name="Lage O.M."/>
            <person name="Pohl T."/>
            <person name="Merkel B.J."/>
            <person name="Hornburger P."/>
            <person name="Mueller R.-W."/>
            <person name="Bruemmer F."/>
            <person name="Labrenz M."/>
            <person name="Spormann A.M."/>
            <person name="Op den Camp H."/>
            <person name="Overmann J."/>
            <person name="Amann R."/>
            <person name="Jetten M.S.M."/>
            <person name="Mascher T."/>
            <person name="Medema M.H."/>
            <person name="Devos D.P."/>
            <person name="Kaster A.-K."/>
            <person name="Ovreas L."/>
            <person name="Rohde M."/>
            <person name="Galperin M.Y."/>
            <person name="Jogler C."/>
        </authorList>
    </citation>
    <scope>NUCLEOTIDE SEQUENCE [LARGE SCALE GENOMIC DNA]</scope>
    <source>
        <strain evidence="12 13">EC9</strain>
    </source>
</reference>
<keyword evidence="3 8" id="KW-0479">Metal-binding</keyword>
<dbReference type="EC" id="3.6.5.-" evidence="8"/>
<dbReference type="OrthoDB" id="9807318at2"/>
<dbReference type="NCBIfam" id="TIGR02729">
    <property type="entry name" value="Obg_CgtA"/>
    <property type="match status" value="1"/>
</dbReference>
<dbReference type="PROSITE" id="PS00905">
    <property type="entry name" value="GTP1_OBG"/>
    <property type="match status" value="1"/>
</dbReference>
<dbReference type="InterPro" id="IPR014100">
    <property type="entry name" value="GTP-bd_Obg/CgtA"/>
</dbReference>
<keyword evidence="7 8" id="KW-0342">GTP-binding</keyword>
<dbReference type="Pfam" id="PF01926">
    <property type="entry name" value="MMR_HSR1"/>
    <property type="match status" value="1"/>
</dbReference>
<gene>
    <name evidence="8 12" type="primary">obg</name>
    <name evidence="12" type="ORF">EC9_21800</name>
</gene>
<dbReference type="SUPFAM" id="SSF52540">
    <property type="entry name" value="P-loop containing nucleoside triphosphate hydrolases"/>
    <property type="match status" value="1"/>
</dbReference>
<dbReference type="PANTHER" id="PTHR11702:SF31">
    <property type="entry name" value="MITOCHONDRIAL RIBOSOME-ASSOCIATED GTPASE 2"/>
    <property type="match status" value="1"/>
</dbReference>
<evidence type="ECO:0000256" key="9">
    <source>
        <dbReference type="SAM" id="MobiDB-lite"/>
    </source>
</evidence>
<evidence type="ECO:0000259" key="10">
    <source>
        <dbReference type="PROSITE" id="PS51710"/>
    </source>
</evidence>
<feature type="domain" description="OBG-type G" evidence="10">
    <location>
        <begin position="159"/>
        <end position="327"/>
    </location>
</feature>
<feature type="binding site" evidence="8">
    <location>
        <begin position="282"/>
        <end position="285"/>
    </location>
    <ligand>
        <name>GTP</name>
        <dbReference type="ChEBI" id="CHEBI:37565"/>
    </ligand>
</feature>
<evidence type="ECO:0000256" key="4">
    <source>
        <dbReference type="ARBA" id="ARBA00022741"/>
    </source>
</evidence>
<dbReference type="InterPro" id="IPR027417">
    <property type="entry name" value="P-loop_NTPase"/>
</dbReference>
<evidence type="ECO:0000256" key="3">
    <source>
        <dbReference type="ARBA" id="ARBA00022723"/>
    </source>
</evidence>
<comment type="function">
    <text evidence="8">An essential GTPase which binds GTP, GDP and possibly (p)ppGpp with moderate affinity, with high nucleotide exchange rates and a fairly low GTP hydrolysis rate. Plays a role in control of the cell cycle, stress response, ribosome biogenesis and in those bacteria that undergo differentiation, in morphogenesis control.</text>
</comment>
<evidence type="ECO:0000256" key="7">
    <source>
        <dbReference type="ARBA" id="ARBA00023134"/>
    </source>
</evidence>
<feature type="binding site" evidence="8">
    <location>
        <position position="192"/>
    </location>
    <ligand>
        <name>Mg(2+)</name>
        <dbReference type="ChEBI" id="CHEBI:18420"/>
    </ligand>
</feature>
<comment type="subcellular location">
    <subcellularLocation>
        <location evidence="8">Cytoplasm</location>
    </subcellularLocation>
</comment>
<keyword evidence="13" id="KW-1185">Reference proteome</keyword>
<comment type="subunit">
    <text evidence="8">Monomer.</text>
</comment>
<feature type="binding site" evidence="8">
    <location>
        <begin position="190"/>
        <end position="194"/>
    </location>
    <ligand>
        <name>GTP</name>
        <dbReference type="ChEBI" id="CHEBI:37565"/>
    </ligand>
</feature>
<dbReference type="Proteomes" id="UP000319557">
    <property type="component" value="Chromosome"/>
</dbReference>
<dbReference type="InterPro" id="IPR031167">
    <property type="entry name" value="G_OBG"/>
</dbReference>
<dbReference type="KEGG" id="ruv:EC9_21800"/>
<feature type="region of interest" description="Disordered" evidence="9">
    <location>
        <begin position="330"/>
        <end position="377"/>
    </location>
</feature>
<dbReference type="PANTHER" id="PTHR11702">
    <property type="entry name" value="DEVELOPMENTALLY REGULATED GTP-BINDING PROTEIN-RELATED"/>
    <property type="match status" value="1"/>
</dbReference>
<feature type="binding site" evidence="8">
    <location>
        <begin position="212"/>
        <end position="215"/>
    </location>
    <ligand>
        <name>GTP</name>
        <dbReference type="ChEBI" id="CHEBI:37565"/>
    </ligand>
</feature>
<evidence type="ECO:0000313" key="12">
    <source>
        <dbReference type="EMBL" id="QDS87995.1"/>
    </source>
</evidence>
<keyword evidence="2 8" id="KW-0963">Cytoplasm</keyword>
<dbReference type="GO" id="GO:0005525">
    <property type="term" value="F:GTP binding"/>
    <property type="evidence" value="ECO:0007669"/>
    <property type="project" value="UniProtKB-UniRule"/>
</dbReference>
<dbReference type="InterPro" id="IPR036726">
    <property type="entry name" value="GTP1_OBG_dom_sf"/>
</dbReference>
<sequence length="377" mass="40563">MFVDRVEIEVTGGKGGDGCMSFRKEKFVPRGGPDGGDGGGGGSVILVARDGVNSLNDFAGRKFWKAERGSHGSGAKRTGRHGADMVLYVPPGTTIIDAEQGFVIKDMVDIDDTVVVARGGKAGKGNTSFKSATNQAPRERTLGELGEVRNLILELKSIADVGLIGMPNAGKSTLLSRLSHARPEIANYPFTTKHPNLGQVKVDRDRSFILADIPGLIEGAHEGVGLGHEFLRHVERAGILVHLVEPEPSDGTDPIENYKSIRHELTEYTSQLSERPEIVAVTKCELPAADEVCQRMAEVVDQRIHRISAMTGEGLKDLLETIAKHLAERSEVPGGQSVGLAVEPPKPKRVPPHLSGPTSKLSNELRAHEYVDENETS</sequence>
<dbReference type="GO" id="GO:0043022">
    <property type="term" value="F:ribosome binding"/>
    <property type="evidence" value="ECO:0007669"/>
    <property type="project" value="UniProtKB-ARBA"/>
</dbReference>
<dbReference type="CDD" id="cd01898">
    <property type="entry name" value="Obg"/>
    <property type="match status" value="1"/>
</dbReference>
<keyword evidence="5 8" id="KW-0378">Hydrolase</keyword>
<dbReference type="AlphaFoldDB" id="A0A517LZF3"/>
<dbReference type="GO" id="GO:0003924">
    <property type="term" value="F:GTPase activity"/>
    <property type="evidence" value="ECO:0007669"/>
    <property type="project" value="UniProtKB-UniRule"/>
</dbReference>
<evidence type="ECO:0000256" key="5">
    <source>
        <dbReference type="ARBA" id="ARBA00022801"/>
    </source>
</evidence>
<comment type="similarity">
    <text evidence="1 8">Belongs to the TRAFAC class OBG-HflX-like GTPase superfamily. OBG GTPase family.</text>
</comment>
<name>A0A517LZF3_9BACT</name>
<dbReference type="EMBL" id="CP036261">
    <property type="protein sequence ID" value="QDS87995.1"/>
    <property type="molecule type" value="Genomic_DNA"/>
</dbReference>
<keyword evidence="6 8" id="KW-0460">Magnesium</keyword>
<dbReference type="Pfam" id="PF01018">
    <property type="entry name" value="GTP1_OBG"/>
    <property type="match status" value="1"/>
</dbReference>
<dbReference type="SUPFAM" id="SSF82051">
    <property type="entry name" value="Obg GTP-binding protein N-terminal domain"/>
    <property type="match status" value="1"/>
</dbReference>
<dbReference type="GO" id="GO:0000287">
    <property type="term" value="F:magnesium ion binding"/>
    <property type="evidence" value="ECO:0007669"/>
    <property type="project" value="InterPro"/>
</dbReference>
<dbReference type="InterPro" id="IPR006073">
    <property type="entry name" value="GTP-bd"/>
</dbReference>
<evidence type="ECO:0000256" key="1">
    <source>
        <dbReference type="ARBA" id="ARBA00007699"/>
    </source>
</evidence>
<evidence type="ECO:0000256" key="6">
    <source>
        <dbReference type="ARBA" id="ARBA00022842"/>
    </source>
</evidence>
<feature type="binding site" evidence="8">
    <location>
        <begin position="308"/>
        <end position="310"/>
    </location>
    <ligand>
        <name>GTP</name>
        <dbReference type="ChEBI" id="CHEBI:37565"/>
    </ligand>
</feature>
<feature type="domain" description="Obg" evidence="11">
    <location>
        <begin position="1"/>
        <end position="158"/>
    </location>
</feature>
<keyword evidence="4 8" id="KW-0547">Nucleotide-binding</keyword>
<dbReference type="PRINTS" id="PR00326">
    <property type="entry name" value="GTP1OBG"/>
</dbReference>
<dbReference type="Gene3D" id="2.70.210.12">
    <property type="entry name" value="GTP1/OBG domain"/>
    <property type="match status" value="1"/>
</dbReference>
<dbReference type="InterPro" id="IPR006169">
    <property type="entry name" value="GTP1_OBG_dom"/>
</dbReference>
<dbReference type="InterPro" id="IPR045086">
    <property type="entry name" value="OBG_GTPase"/>
</dbReference>
<dbReference type="RefSeq" id="WP_145344813.1">
    <property type="nucleotide sequence ID" value="NZ_CP036261.1"/>
</dbReference>